<keyword evidence="1" id="KW-0812">Transmembrane</keyword>
<dbReference type="GeneID" id="1725210"/>
<evidence type="ECO:0000313" key="2">
    <source>
        <dbReference type="EMBL" id="AAC64541.1"/>
    </source>
</evidence>
<keyword evidence="1" id="KW-1133">Transmembrane helix</keyword>
<dbReference type="EMBL" id="AF074946">
    <property type="protein sequence ID" value="AAC64541.1"/>
    <property type="molecule type" value="Genomic_DNA"/>
</dbReference>
<keyword evidence="1" id="KW-0472">Membrane</keyword>
<dbReference type="KEGG" id="vg:1725210"/>
<dbReference type="Proteomes" id="UP000152153">
    <property type="component" value="Segment"/>
</dbReference>
<proteinExistence type="predicted"/>
<reference evidence="2 3" key="1">
    <citation type="journal article" date="1998" name="Virology">
        <title>The complete DNA sequence and genome organization of the avian adenovirus, hemorrhagic enteritis virus.</title>
        <authorList>
            <person name="Pitcovski J."/>
            <person name="Mualem M."/>
            <person name="Rei-Koren Z."/>
            <person name="Krispel S."/>
            <person name="Gallili G."/>
            <person name="Michael A."/>
            <person name="Goldberg D."/>
        </authorList>
    </citation>
    <scope>NUCLEOTIDE SEQUENCE [LARGE SCALE GENOMIC DNA]</scope>
</reference>
<dbReference type="RefSeq" id="NP_047381.1">
    <property type="nucleotide sequence ID" value="NC_001958.1"/>
</dbReference>
<keyword evidence="3" id="KW-1185">Reference proteome</keyword>
<evidence type="ECO:0000256" key="1">
    <source>
        <dbReference type="SAM" id="Phobius"/>
    </source>
</evidence>
<sequence length="124" mass="14496">MFQLIRVALCHFMILVGIFHVYLLCLDIMLIWVFLLLSKVLRNFHQLARSSLGMMGDLTGLGDFWNLEQVALFLLLNKLCLQLELAGQFLMMVILLLLDKLPMVNCILFYLNMNFCMANYFFHV</sequence>
<feature type="transmembrane region" description="Helical" evidence="1">
    <location>
        <begin position="12"/>
        <end position="37"/>
    </location>
</feature>
<protein>
    <submittedName>
        <fullName evidence="2">Uncharacterized protein</fullName>
    </submittedName>
</protein>
<name>Q9YUR9_9ADEN</name>
<accession>Q9YUR9</accession>
<organism evidence="2 3">
    <name type="scientific">Turkey adenovirus 3</name>
    <dbReference type="NCBI Taxonomy" id="41678"/>
    <lineage>
        <taxon>Viruses</taxon>
        <taxon>Varidnaviria</taxon>
        <taxon>Bamfordvirae</taxon>
        <taxon>Preplasmiviricota</taxon>
        <taxon>Polisuviricotina</taxon>
        <taxon>Pharingeaviricetes</taxon>
        <taxon>Rowavirales</taxon>
        <taxon>Adenoviridae</taxon>
        <taxon>Siadenovirus</taxon>
        <taxon>Siadenovirus gallopavotertii</taxon>
        <taxon>Turkey siadenovirus A</taxon>
    </lineage>
</organism>
<evidence type="ECO:0000313" key="3">
    <source>
        <dbReference type="Proteomes" id="UP000152153"/>
    </source>
</evidence>